<organism evidence="6 7">
    <name type="scientific">Sinorhizobium americanum</name>
    <dbReference type="NCBI Taxonomy" id="194963"/>
    <lineage>
        <taxon>Bacteria</taxon>
        <taxon>Pseudomonadati</taxon>
        <taxon>Pseudomonadota</taxon>
        <taxon>Alphaproteobacteria</taxon>
        <taxon>Hyphomicrobiales</taxon>
        <taxon>Rhizobiaceae</taxon>
        <taxon>Sinorhizobium/Ensifer group</taxon>
        <taxon>Sinorhizobium</taxon>
    </lineage>
</organism>
<sequence>MGNQERPYRVPSDQISVLVVDDEFLLRYDLAMFLREQDFEVYEASTADEAIDLLTGHPGLRAVLTDVCMPGSMDGLELAARVHDRWPPIKIFVVSGRRKVTPEELPEGSRFIMKPLLLARVVAQIRTAVQPR</sequence>
<dbReference type="Pfam" id="PF00072">
    <property type="entry name" value="Response_reg"/>
    <property type="match status" value="1"/>
</dbReference>
<dbReference type="InterPro" id="IPR050595">
    <property type="entry name" value="Bact_response_regulator"/>
</dbReference>
<evidence type="ECO:0000313" key="6">
    <source>
        <dbReference type="EMBL" id="POH35344.1"/>
    </source>
</evidence>
<evidence type="ECO:0000256" key="2">
    <source>
        <dbReference type="ARBA" id="ARBA00023015"/>
    </source>
</evidence>
<dbReference type="Gene3D" id="3.40.50.2300">
    <property type="match status" value="1"/>
</dbReference>
<reference evidence="6 7" key="1">
    <citation type="journal article" date="2014" name="Syst. Appl. Microbiol.">
        <title>Microsymbionts of Phaseolus vulgaris in acid and alkaline soils of Mexico.</title>
        <authorList>
            <person name="Verastegui-Valdes M.M."/>
            <person name="Zhang Y.J."/>
            <person name="Rivera-Orduna F.N."/>
            <person name="Cheng H.P."/>
            <person name="Sui X.H."/>
            <person name="Wang E.T."/>
        </authorList>
    </citation>
    <scope>NUCLEOTIDE SEQUENCE [LARGE SCALE GENOMIC DNA]</scope>
    <source>
        <strain evidence="6 7">FG01</strain>
    </source>
</reference>
<feature type="domain" description="Response regulatory" evidence="5">
    <location>
        <begin position="16"/>
        <end position="129"/>
    </location>
</feature>
<accession>A0A2S3YUN3</accession>
<name>A0A2S3YUN3_9HYPH</name>
<dbReference type="PANTHER" id="PTHR44591:SF3">
    <property type="entry name" value="RESPONSE REGULATORY DOMAIN-CONTAINING PROTEIN"/>
    <property type="match status" value="1"/>
</dbReference>
<gene>
    <name evidence="6" type="ORF">ATY31_02420</name>
</gene>
<dbReference type="InterPro" id="IPR001789">
    <property type="entry name" value="Sig_transdc_resp-reg_receiver"/>
</dbReference>
<feature type="modified residue" description="4-aspartylphosphate" evidence="4">
    <location>
        <position position="66"/>
    </location>
</feature>
<comment type="caution">
    <text evidence="6">The sequence shown here is derived from an EMBL/GenBank/DDBJ whole genome shotgun (WGS) entry which is preliminary data.</text>
</comment>
<keyword evidence="3" id="KW-0804">Transcription</keyword>
<dbReference type="PROSITE" id="PS50110">
    <property type="entry name" value="RESPONSE_REGULATORY"/>
    <property type="match status" value="1"/>
</dbReference>
<evidence type="ECO:0000313" key="7">
    <source>
        <dbReference type="Proteomes" id="UP000237511"/>
    </source>
</evidence>
<proteinExistence type="predicted"/>
<dbReference type="GO" id="GO:0000160">
    <property type="term" value="P:phosphorelay signal transduction system"/>
    <property type="evidence" value="ECO:0007669"/>
    <property type="project" value="InterPro"/>
</dbReference>
<evidence type="ECO:0000256" key="4">
    <source>
        <dbReference type="PROSITE-ProRule" id="PRU00169"/>
    </source>
</evidence>
<dbReference type="Proteomes" id="UP000237511">
    <property type="component" value="Unassembled WGS sequence"/>
</dbReference>
<dbReference type="AlphaFoldDB" id="A0A2S3YUN3"/>
<dbReference type="InterPro" id="IPR011006">
    <property type="entry name" value="CheY-like_superfamily"/>
</dbReference>
<dbReference type="EMBL" id="LODU01000003">
    <property type="protein sequence ID" value="POH35344.1"/>
    <property type="molecule type" value="Genomic_DNA"/>
</dbReference>
<dbReference type="PANTHER" id="PTHR44591">
    <property type="entry name" value="STRESS RESPONSE REGULATOR PROTEIN 1"/>
    <property type="match status" value="1"/>
</dbReference>
<keyword evidence="2" id="KW-0805">Transcription regulation</keyword>
<keyword evidence="1 4" id="KW-0597">Phosphoprotein</keyword>
<evidence type="ECO:0000256" key="3">
    <source>
        <dbReference type="ARBA" id="ARBA00023163"/>
    </source>
</evidence>
<dbReference type="SUPFAM" id="SSF52172">
    <property type="entry name" value="CheY-like"/>
    <property type="match status" value="1"/>
</dbReference>
<dbReference type="SMART" id="SM00448">
    <property type="entry name" value="REC"/>
    <property type="match status" value="1"/>
</dbReference>
<protein>
    <recommendedName>
        <fullName evidence="5">Response regulatory domain-containing protein</fullName>
    </recommendedName>
</protein>
<evidence type="ECO:0000256" key="1">
    <source>
        <dbReference type="ARBA" id="ARBA00022553"/>
    </source>
</evidence>
<evidence type="ECO:0000259" key="5">
    <source>
        <dbReference type="PROSITE" id="PS50110"/>
    </source>
</evidence>